<keyword evidence="5 8" id="KW-0418">Kinase</keyword>
<dbReference type="EC" id="2.7.13.3" evidence="2"/>
<comment type="catalytic activity">
    <reaction evidence="1">
        <text>ATP + protein L-histidine = ADP + protein N-phospho-L-histidine.</text>
        <dbReference type="EC" id="2.7.13.3"/>
    </reaction>
</comment>
<evidence type="ECO:0000313" key="9">
    <source>
        <dbReference type="Proteomes" id="UP000199445"/>
    </source>
</evidence>
<evidence type="ECO:0000256" key="4">
    <source>
        <dbReference type="ARBA" id="ARBA00022679"/>
    </source>
</evidence>
<evidence type="ECO:0000256" key="3">
    <source>
        <dbReference type="ARBA" id="ARBA00022553"/>
    </source>
</evidence>
<feature type="transmembrane region" description="Helical" evidence="7">
    <location>
        <begin position="133"/>
        <end position="150"/>
    </location>
</feature>
<dbReference type="GO" id="GO:0000160">
    <property type="term" value="P:phosphorelay signal transduction system"/>
    <property type="evidence" value="ECO:0007669"/>
    <property type="project" value="TreeGrafter"/>
</dbReference>
<feature type="transmembrane region" description="Helical" evidence="7">
    <location>
        <begin position="36"/>
        <end position="54"/>
    </location>
</feature>
<evidence type="ECO:0000313" key="8">
    <source>
        <dbReference type="EMBL" id="SFJ73869.1"/>
    </source>
</evidence>
<protein>
    <recommendedName>
        <fullName evidence="2">histidine kinase</fullName>
        <ecNumber evidence="2">2.7.13.3</ecNumber>
    </recommendedName>
</protein>
<evidence type="ECO:0000256" key="1">
    <source>
        <dbReference type="ARBA" id="ARBA00000085"/>
    </source>
</evidence>
<dbReference type="SUPFAM" id="SSF55874">
    <property type="entry name" value="ATPase domain of HSP90 chaperone/DNA topoisomerase II/histidine kinase"/>
    <property type="match status" value="1"/>
</dbReference>
<organism evidence="8 9">
    <name type="scientific">Marinobacter persicus</name>
    <dbReference type="NCBI Taxonomy" id="930118"/>
    <lineage>
        <taxon>Bacteria</taxon>
        <taxon>Pseudomonadati</taxon>
        <taxon>Pseudomonadota</taxon>
        <taxon>Gammaproteobacteria</taxon>
        <taxon>Pseudomonadales</taxon>
        <taxon>Marinobacteraceae</taxon>
        <taxon>Marinobacter</taxon>
    </lineage>
</organism>
<gene>
    <name evidence="8" type="ORF">SAMN05216429_105146</name>
</gene>
<dbReference type="EMBL" id="FOSC01000005">
    <property type="protein sequence ID" value="SFJ73869.1"/>
    <property type="molecule type" value="Genomic_DNA"/>
</dbReference>
<dbReference type="SUPFAM" id="SSF55781">
    <property type="entry name" value="GAF domain-like"/>
    <property type="match status" value="1"/>
</dbReference>
<reference evidence="8 9" key="1">
    <citation type="submission" date="2016-10" db="EMBL/GenBank/DDBJ databases">
        <authorList>
            <person name="de Groot N.N."/>
        </authorList>
    </citation>
    <scope>NUCLEOTIDE SEQUENCE [LARGE SCALE GENOMIC DNA]</scope>
    <source>
        <strain evidence="8 9">IBRC-M 10445</strain>
    </source>
</reference>
<feature type="region of interest" description="Disordered" evidence="6">
    <location>
        <begin position="651"/>
        <end position="689"/>
    </location>
</feature>
<dbReference type="GO" id="GO:0005886">
    <property type="term" value="C:plasma membrane"/>
    <property type="evidence" value="ECO:0007669"/>
    <property type="project" value="TreeGrafter"/>
</dbReference>
<keyword evidence="7" id="KW-0472">Membrane</keyword>
<accession>A0A1I3TU55</accession>
<dbReference type="OrthoDB" id="9785691at2"/>
<dbReference type="RefSeq" id="WP_091703569.1">
    <property type="nucleotide sequence ID" value="NZ_BMYN01000004.1"/>
</dbReference>
<evidence type="ECO:0000256" key="6">
    <source>
        <dbReference type="SAM" id="MobiDB-lite"/>
    </source>
</evidence>
<dbReference type="Proteomes" id="UP000199445">
    <property type="component" value="Unassembled WGS sequence"/>
</dbReference>
<keyword evidence="7" id="KW-0812">Transmembrane</keyword>
<dbReference type="AlphaFoldDB" id="A0A1I3TU55"/>
<feature type="transmembrane region" description="Helical" evidence="7">
    <location>
        <begin position="162"/>
        <end position="181"/>
    </location>
</feature>
<keyword evidence="9" id="KW-1185">Reference proteome</keyword>
<evidence type="ECO:0000256" key="2">
    <source>
        <dbReference type="ARBA" id="ARBA00012438"/>
    </source>
</evidence>
<keyword evidence="3" id="KW-0597">Phosphoprotein</keyword>
<keyword evidence="7" id="KW-1133">Transmembrane helix</keyword>
<feature type="transmembrane region" description="Helical" evidence="7">
    <location>
        <begin position="66"/>
        <end position="88"/>
    </location>
</feature>
<sequence>MLKDPGIISYGLAAALYAMLSAMVAARYLRRNIDRVLLIAAVISCLWALVLALQPLTGQANFTLRYLLEVLRDGAWILLLVAILRTAANQMPTGNRVRRIALIGLVTLASALAILAVLEWLITHGLVNGKGRLIGQIALSLLALSLVEQIWRNSPSFGRSALKYLCIGVASIFAYDFLMYADALLFGRIADPFWQARGLVNAALVPLFAVNIINTRRQPVDFRLSRTAAFHAGTLVLGGGYLLFLAIGGYYVRVLGGDWGEALQVVFISIALVFLITVLVSRRVRARMMVFIGQNFFDYKYDYREEWLKMTRELANLEQGPPLAERAISILAGLVESSRGALWLKDDTNHYALKATLNLEARKYGNLDAHGPLATYFQQHEWIIDLGEYRADPARYDFLELPETIEAFERPWLLIPLYLGNDLYGIALISAPDTRVDLNWENFDLIKVVARQACNLLAQEDAQNRLLQARQFEAVNKVSAFMVHDLKTLIAQLSLLVKNAPRHRDNPEFINDMITTTDHAVRKMSNLLEHLQNPNGKEPAPRTQTDLVTVLHELLERSGKHQPAPRLVEYPERLLLCANAEKLRAALEHLIRNAQDATPADGEVTLSLKVSPEQAVLFIQDSGCGMSDDFIRDRPFIDPYDLESIRMELLGEEPELDRKKRPAPGSRATPQDRIPTLEPEQATTVSERQWRSVAGSLERIASALERIESRLSVRDSETL</sequence>
<dbReference type="InterPro" id="IPR036890">
    <property type="entry name" value="HATPase_C_sf"/>
</dbReference>
<dbReference type="Gene3D" id="3.30.565.10">
    <property type="entry name" value="Histidine kinase-like ATPase, C-terminal domain"/>
    <property type="match status" value="1"/>
</dbReference>
<dbReference type="InterPro" id="IPR014265">
    <property type="entry name" value="XrtA/PrsK"/>
</dbReference>
<dbReference type="PANTHER" id="PTHR45436:SF5">
    <property type="entry name" value="SENSOR HISTIDINE KINASE TRCS"/>
    <property type="match status" value="1"/>
</dbReference>
<feature type="transmembrane region" description="Helical" evidence="7">
    <location>
        <begin position="100"/>
        <end position="121"/>
    </location>
</feature>
<proteinExistence type="predicted"/>
<feature type="transmembrane region" description="Helical" evidence="7">
    <location>
        <begin position="193"/>
        <end position="215"/>
    </location>
</feature>
<feature type="transmembrane region" description="Helical" evidence="7">
    <location>
        <begin position="262"/>
        <end position="280"/>
    </location>
</feature>
<name>A0A1I3TU55_9GAMM</name>
<dbReference type="NCBIfam" id="TIGR02916">
    <property type="entry name" value="PEP_his_kin"/>
    <property type="match status" value="1"/>
</dbReference>
<dbReference type="InterPro" id="IPR050428">
    <property type="entry name" value="TCS_sensor_his_kinase"/>
</dbReference>
<dbReference type="PANTHER" id="PTHR45436">
    <property type="entry name" value="SENSOR HISTIDINE KINASE YKOH"/>
    <property type="match status" value="1"/>
</dbReference>
<evidence type="ECO:0000256" key="7">
    <source>
        <dbReference type="SAM" id="Phobius"/>
    </source>
</evidence>
<feature type="transmembrane region" description="Helical" evidence="7">
    <location>
        <begin position="6"/>
        <end position="29"/>
    </location>
</feature>
<keyword evidence="4" id="KW-0808">Transferase</keyword>
<evidence type="ECO:0000256" key="5">
    <source>
        <dbReference type="ARBA" id="ARBA00022777"/>
    </source>
</evidence>
<dbReference type="GO" id="GO:0004673">
    <property type="term" value="F:protein histidine kinase activity"/>
    <property type="evidence" value="ECO:0007669"/>
    <property type="project" value="UniProtKB-EC"/>
</dbReference>
<feature type="transmembrane region" description="Helical" evidence="7">
    <location>
        <begin position="227"/>
        <end position="250"/>
    </location>
</feature>